<proteinExistence type="predicted"/>
<organism evidence="1 2">
    <name type="scientific">Bacillus kandeliae</name>
    <dbReference type="NCBI Taxonomy" id="3129297"/>
    <lineage>
        <taxon>Bacteria</taxon>
        <taxon>Bacillati</taxon>
        <taxon>Bacillota</taxon>
        <taxon>Bacilli</taxon>
        <taxon>Bacillales</taxon>
        <taxon>Bacillaceae</taxon>
        <taxon>Bacillus</taxon>
    </lineage>
</organism>
<dbReference type="RefSeq" id="WP_338749772.1">
    <property type="nucleotide sequence ID" value="NZ_CP147404.1"/>
</dbReference>
<keyword evidence="2" id="KW-1185">Reference proteome</keyword>
<protein>
    <submittedName>
        <fullName evidence="1">Low copy number virion structural protein</fullName>
    </submittedName>
</protein>
<gene>
    <name evidence="1" type="ORF">WDJ61_11325</name>
</gene>
<dbReference type="Proteomes" id="UP001387364">
    <property type="component" value="Chromosome"/>
</dbReference>
<name>A0ABZ2N311_9BACI</name>
<reference evidence="1 2" key="1">
    <citation type="submission" date="2024-02" db="EMBL/GenBank/DDBJ databases">
        <title>Seven novel Bacillus-like species.</title>
        <authorList>
            <person name="Liu G."/>
        </authorList>
    </citation>
    <scope>NUCLEOTIDE SEQUENCE [LARGE SCALE GENOMIC DNA]</scope>
    <source>
        <strain evidence="1 2">FJAT-52991</strain>
    </source>
</reference>
<evidence type="ECO:0000313" key="2">
    <source>
        <dbReference type="Proteomes" id="UP001387364"/>
    </source>
</evidence>
<accession>A0ABZ2N311</accession>
<sequence>MSQGFQINYLGGGRLDAPFFPTKTQPFIKGIRVEVTAGAPAAIHVHTVDRESELISIAIACSRYDDTDNWDLAINGRLIVESVYTKELPEGLFLMVAHQLMHGDKIELRYKNESARAKSVWVNYQFLTD</sequence>
<evidence type="ECO:0000313" key="1">
    <source>
        <dbReference type="EMBL" id="WXB91859.1"/>
    </source>
</evidence>
<dbReference type="EMBL" id="CP147404">
    <property type="protein sequence ID" value="WXB91859.1"/>
    <property type="molecule type" value="Genomic_DNA"/>
</dbReference>